<evidence type="ECO:0000313" key="1">
    <source>
        <dbReference type="EMBL" id="KAJ8348801.1"/>
    </source>
</evidence>
<accession>A0A9Q1F0W0</accession>
<dbReference type="EMBL" id="JAINUF010000010">
    <property type="protein sequence ID" value="KAJ8348801.1"/>
    <property type="molecule type" value="Genomic_DNA"/>
</dbReference>
<dbReference type="OrthoDB" id="8963441at2759"/>
<proteinExistence type="predicted"/>
<sequence>MGSCWWIEEPSRFLFLGSSSCTAGPSTSFQLFSPEALQPYPKAGQRKRVTKGRKRKVMAILTDTPVKKALEEARGEKEKKFAQSKA</sequence>
<dbReference type="Proteomes" id="UP001152622">
    <property type="component" value="Chromosome 10"/>
</dbReference>
<reference evidence="1" key="1">
    <citation type="journal article" date="2023" name="Science">
        <title>Genome structures resolve the early diversification of teleost fishes.</title>
        <authorList>
            <person name="Parey E."/>
            <person name="Louis A."/>
            <person name="Montfort J."/>
            <person name="Bouchez O."/>
            <person name="Roques C."/>
            <person name="Iampietro C."/>
            <person name="Lluch J."/>
            <person name="Castinel A."/>
            <person name="Donnadieu C."/>
            <person name="Desvignes T."/>
            <person name="Floi Bucao C."/>
            <person name="Jouanno E."/>
            <person name="Wen M."/>
            <person name="Mejri S."/>
            <person name="Dirks R."/>
            <person name="Jansen H."/>
            <person name="Henkel C."/>
            <person name="Chen W.J."/>
            <person name="Zahm M."/>
            <person name="Cabau C."/>
            <person name="Klopp C."/>
            <person name="Thompson A.W."/>
            <person name="Robinson-Rechavi M."/>
            <person name="Braasch I."/>
            <person name="Lecointre G."/>
            <person name="Bobe J."/>
            <person name="Postlethwait J.H."/>
            <person name="Berthelot C."/>
            <person name="Roest Crollius H."/>
            <person name="Guiguen Y."/>
        </authorList>
    </citation>
    <scope>NUCLEOTIDE SEQUENCE</scope>
    <source>
        <strain evidence="1">WJC10195</strain>
    </source>
</reference>
<comment type="caution">
    <text evidence="1">The sequence shown here is derived from an EMBL/GenBank/DDBJ whole genome shotgun (WGS) entry which is preliminary data.</text>
</comment>
<name>A0A9Q1F0W0_SYNKA</name>
<organism evidence="1 2">
    <name type="scientific">Synaphobranchus kaupii</name>
    <name type="common">Kaup's arrowtooth eel</name>
    <dbReference type="NCBI Taxonomy" id="118154"/>
    <lineage>
        <taxon>Eukaryota</taxon>
        <taxon>Metazoa</taxon>
        <taxon>Chordata</taxon>
        <taxon>Craniata</taxon>
        <taxon>Vertebrata</taxon>
        <taxon>Euteleostomi</taxon>
        <taxon>Actinopterygii</taxon>
        <taxon>Neopterygii</taxon>
        <taxon>Teleostei</taxon>
        <taxon>Anguilliformes</taxon>
        <taxon>Synaphobranchidae</taxon>
        <taxon>Synaphobranchus</taxon>
    </lineage>
</organism>
<keyword evidence="2" id="KW-1185">Reference proteome</keyword>
<gene>
    <name evidence="1" type="ORF">SKAU_G00273900</name>
</gene>
<evidence type="ECO:0000313" key="2">
    <source>
        <dbReference type="Proteomes" id="UP001152622"/>
    </source>
</evidence>
<protein>
    <submittedName>
        <fullName evidence="1">Uncharacterized protein</fullName>
    </submittedName>
</protein>
<dbReference type="AlphaFoldDB" id="A0A9Q1F0W0"/>